<gene>
    <name evidence="1" type="ORF">RO3G_15248</name>
</gene>
<reference evidence="1 2" key="1">
    <citation type="journal article" date="2009" name="PLoS Genet.">
        <title>Genomic analysis of the basal lineage fungus Rhizopus oryzae reveals a whole-genome duplication.</title>
        <authorList>
            <person name="Ma L.-J."/>
            <person name="Ibrahim A.S."/>
            <person name="Skory C."/>
            <person name="Grabherr M.G."/>
            <person name="Burger G."/>
            <person name="Butler M."/>
            <person name="Elias M."/>
            <person name="Idnurm A."/>
            <person name="Lang B.F."/>
            <person name="Sone T."/>
            <person name="Abe A."/>
            <person name="Calvo S.E."/>
            <person name="Corrochano L.M."/>
            <person name="Engels R."/>
            <person name="Fu J."/>
            <person name="Hansberg W."/>
            <person name="Kim J.-M."/>
            <person name="Kodira C.D."/>
            <person name="Koehrsen M.J."/>
            <person name="Liu B."/>
            <person name="Miranda-Saavedra D."/>
            <person name="O'Leary S."/>
            <person name="Ortiz-Castellanos L."/>
            <person name="Poulter R."/>
            <person name="Rodriguez-Romero J."/>
            <person name="Ruiz-Herrera J."/>
            <person name="Shen Y.-Q."/>
            <person name="Zeng Q."/>
            <person name="Galagan J."/>
            <person name="Birren B.W."/>
            <person name="Cuomo C.A."/>
            <person name="Wickes B.L."/>
        </authorList>
    </citation>
    <scope>NUCLEOTIDE SEQUENCE [LARGE SCALE GENOMIC DNA]</scope>
    <source>
        <strain evidence="2">RA 99-880 / ATCC MYA-4621 / FGSC 9543 / NRRL 43880</strain>
    </source>
</reference>
<dbReference type="AlphaFoldDB" id="I1CQ07"/>
<proteinExistence type="predicted"/>
<accession>I1CQ07</accession>
<dbReference type="InParanoid" id="I1CQ07"/>
<dbReference type="GeneID" id="93622213"/>
<sequence>MNNQVNNGSSSTSNESVQRMVDTTQSMVYRPVKTIKAYSAKQECCIHTTNKVNIHG</sequence>
<dbReference type="EMBL" id="CH476746">
    <property type="protein sequence ID" value="EIE90537.1"/>
    <property type="molecule type" value="Genomic_DNA"/>
</dbReference>
<dbReference type="VEuPathDB" id="FungiDB:RO3G_15248"/>
<dbReference type="Proteomes" id="UP000009138">
    <property type="component" value="Unassembled WGS sequence"/>
</dbReference>
<evidence type="ECO:0000313" key="1">
    <source>
        <dbReference type="EMBL" id="EIE90537.1"/>
    </source>
</evidence>
<name>I1CQ07_RHIO9</name>
<protein>
    <submittedName>
        <fullName evidence="1">Uncharacterized protein</fullName>
    </submittedName>
</protein>
<evidence type="ECO:0000313" key="2">
    <source>
        <dbReference type="Proteomes" id="UP000009138"/>
    </source>
</evidence>
<keyword evidence="2" id="KW-1185">Reference proteome</keyword>
<organism evidence="1 2">
    <name type="scientific">Rhizopus delemar (strain RA 99-880 / ATCC MYA-4621 / FGSC 9543 / NRRL 43880)</name>
    <name type="common">Mucormycosis agent</name>
    <name type="synonym">Rhizopus arrhizus var. delemar</name>
    <dbReference type="NCBI Taxonomy" id="246409"/>
    <lineage>
        <taxon>Eukaryota</taxon>
        <taxon>Fungi</taxon>
        <taxon>Fungi incertae sedis</taxon>
        <taxon>Mucoromycota</taxon>
        <taxon>Mucoromycotina</taxon>
        <taxon>Mucoromycetes</taxon>
        <taxon>Mucorales</taxon>
        <taxon>Mucorineae</taxon>
        <taxon>Rhizopodaceae</taxon>
        <taxon>Rhizopus</taxon>
    </lineage>
</organism>
<dbReference type="RefSeq" id="XP_067525933.1">
    <property type="nucleotide sequence ID" value="XM_067669832.1"/>
</dbReference>